<organism evidence="1 2">
    <name type="scientific">Victivallis lenta</name>
    <dbReference type="NCBI Taxonomy" id="2606640"/>
    <lineage>
        <taxon>Bacteria</taxon>
        <taxon>Pseudomonadati</taxon>
        <taxon>Lentisphaerota</taxon>
        <taxon>Lentisphaeria</taxon>
        <taxon>Victivallales</taxon>
        <taxon>Victivallaceae</taxon>
        <taxon>Victivallis</taxon>
    </lineage>
</organism>
<comment type="caution">
    <text evidence="1">The sequence shown here is derived from an EMBL/GenBank/DDBJ whole genome shotgun (WGS) entry which is preliminary data.</text>
</comment>
<dbReference type="Gene3D" id="3.40.50.620">
    <property type="entry name" value="HUPs"/>
    <property type="match status" value="1"/>
</dbReference>
<name>A0A844G360_9BACT</name>
<dbReference type="AlphaFoldDB" id="A0A844G360"/>
<reference evidence="1 2" key="1">
    <citation type="submission" date="2019-08" db="EMBL/GenBank/DDBJ databases">
        <title>In-depth cultivation of the pig gut microbiome towards novel bacterial diversity and tailored functional studies.</title>
        <authorList>
            <person name="Wylensek D."/>
            <person name="Hitch T.C.A."/>
            <person name="Clavel T."/>
        </authorList>
    </citation>
    <scope>NUCLEOTIDE SEQUENCE [LARGE SCALE GENOMIC DNA]</scope>
    <source>
        <strain evidence="1 2">BBE-744-WT-12</strain>
    </source>
</reference>
<accession>A0A844G360</accession>
<dbReference type="EMBL" id="VUNS01000011">
    <property type="protein sequence ID" value="MST97593.1"/>
    <property type="molecule type" value="Genomic_DNA"/>
</dbReference>
<evidence type="ECO:0000313" key="2">
    <source>
        <dbReference type="Proteomes" id="UP000435649"/>
    </source>
</evidence>
<proteinExistence type="predicted"/>
<dbReference type="RefSeq" id="WP_154418573.1">
    <property type="nucleotide sequence ID" value="NZ_VUNS01000011.1"/>
</dbReference>
<dbReference type="Proteomes" id="UP000435649">
    <property type="component" value="Unassembled WGS sequence"/>
</dbReference>
<gene>
    <name evidence="1" type="ORF">FYJ85_11140</name>
</gene>
<dbReference type="InterPro" id="IPR014729">
    <property type="entry name" value="Rossmann-like_a/b/a_fold"/>
</dbReference>
<evidence type="ECO:0000313" key="1">
    <source>
        <dbReference type="EMBL" id="MST97593.1"/>
    </source>
</evidence>
<evidence type="ECO:0008006" key="3">
    <source>
        <dbReference type="Google" id="ProtNLM"/>
    </source>
</evidence>
<keyword evidence="2" id="KW-1185">Reference proteome</keyword>
<protein>
    <recommendedName>
        <fullName evidence="3">Phosphoadenosine phosphosulfate reductase family protein</fullName>
    </recommendedName>
</protein>
<dbReference type="SUPFAM" id="SSF52402">
    <property type="entry name" value="Adenine nucleotide alpha hydrolases-like"/>
    <property type="match status" value="1"/>
</dbReference>
<sequence>MKHIVCYSGGIESALAAIEVVRKYGRKNVILVNHNICTEAEDPDIKDYKYNIADYLGLNIEFVTAQETFPHLDPIKTCIEIRAFKVGKGRELCTAKLKTEPFMRWLSTHYRPDECVIYYGFTSFENNRCARRIEAMCKAGWRLDFPLLWWDRTIYDTAEIGIPRPEHYQIWQHGNCIGCLKAGWLHWYCVYVHRRDRWELAKKAEKEIGYTINRRNNLPCLLIEREEEFEVLRRAGLPATEWIPSGKFWSMARNLLKNNQPEFNFKEDLR</sequence>